<dbReference type="STRING" id="81408.B4119_1713"/>
<comment type="caution">
    <text evidence="1">The sequence shown here is derived from an EMBL/GenBank/DDBJ whole genome shotgun (WGS) entry which is preliminary data.</text>
</comment>
<dbReference type="Proteomes" id="UP000075455">
    <property type="component" value="Unassembled WGS sequence"/>
</dbReference>
<name>A0A150LLN9_9BACL</name>
<dbReference type="AlphaFoldDB" id="A0A150LLN9"/>
<reference evidence="1 2" key="1">
    <citation type="submission" date="2016-01" db="EMBL/GenBank/DDBJ databases">
        <title>Draft Genome Sequences of Seven Thermophilic Sporeformers Isolated from Foods.</title>
        <authorList>
            <person name="Berendsen E.M."/>
            <person name="Wells-Bennik M.H."/>
            <person name="Krawcyk A.O."/>
            <person name="De Jong A."/>
            <person name="Holsappel S."/>
            <person name="Eijlander R.T."/>
            <person name="Kuipers O.P."/>
        </authorList>
    </citation>
    <scope>NUCLEOTIDE SEQUENCE [LARGE SCALE GENOMIC DNA]</scope>
    <source>
        <strain evidence="1 2">B4119</strain>
    </source>
</reference>
<gene>
    <name evidence="1" type="ORF">B4119_1713</name>
</gene>
<accession>A0A150LLN9</accession>
<protein>
    <submittedName>
        <fullName evidence="1">Uncharacterized protein</fullName>
    </submittedName>
</protein>
<organism evidence="1 2">
    <name type="scientific">Saccharococcus caldoxylosilyticus</name>
    <dbReference type="NCBI Taxonomy" id="81408"/>
    <lineage>
        <taxon>Bacteria</taxon>
        <taxon>Bacillati</taxon>
        <taxon>Bacillota</taxon>
        <taxon>Bacilli</taxon>
        <taxon>Bacillales</taxon>
        <taxon>Anoxybacillaceae</taxon>
        <taxon>Saccharococcus</taxon>
    </lineage>
</organism>
<dbReference type="EMBL" id="LQYS01000052">
    <property type="protein sequence ID" value="KYD13174.1"/>
    <property type="molecule type" value="Genomic_DNA"/>
</dbReference>
<sequence>MLTFFFSQECILLKDGNNKRDEKAISNYCNKRDGDLKFLLNR</sequence>
<evidence type="ECO:0000313" key="1">
    <source>
        <dbReference type="EMBL" id="KYD13174.1"/>
    </source>
</evidence>
<proteinExistence type="predicted"/>
<evidence type="ECO:0000313" key="2">
    <source>
        <dbReference type="Proteomes" id="UP000075455"/>
    </source>
</evidence>